<evidence type="ECO:0000313" key="3">
    <source>
        <dbReference type="Proteomes" id="UP000248021"/>
    </source>
</evidence>
<dbReference type="AlphaFoldDB" id="A0A2V3U5D1"/>
<evidence type="ECO:0000259" key="1">
    <source>
        <dbReference type="Pfam" id="PF00364"/>
    </source>
</evidence>
<accession>A0A2V3U5D1</accession>
<dbReference type="Proteomes" id="UP000248021">
    <property type="component" value="Unassembled WGS sequence"/>
</dbReference>
<keyword evidence="3" id="KW-1185">Reference proteome</keyword>
<dbReference type="EMBL" id="QJJK01000007">
    <property type="protein sequence ID" value="PXW57096.1"/>
    <property type="molecule type" value="Genomic_DNA"/>
</dbReference>
<reference evidence="2 3" key="1">
    <citation type="submission" date="2018-05" db="EMBL/GenBank/DDBJ databases">
        <title>Genomic Encyclopedia of Type Strains, Phase IV (KMG-IV): sequencing the most valuable type-strain genomes for metagenomic binning, comparative biology and taxonomic classification.</title>
        <authorList>
            <person name="Goeker M."/>
        </authorList>
    </citation>
    <scope>NUCLEOTIDE SEQUENCE [LARGE SCALE GENOMIC DNA]</scope>
    <source>
        <strain evidence="2 3">DSM 6462</strain>
    </source>
</reference>
<sequence>MALSIRDIEHLAILLERSGLGGIEIEDAGQRLKITLHHVAFSGTSAHSPMNIATTSAGTVVKAEVAGIYVARHPWRENPFVQLGQAVTEGELVGLVKVGRIYTPIPSPATGSVVEILVETGTAIGFGTPIITIK</sequence>
<dbReference type="RefSeq" id="WP_110375725.1">
    <property type="nucleotide sequence ID" value="NZ_JAHBRY010000001.1"/>
</dbReference>
<dbReference type="OrthoDB" id="8226840at2"/>
<organism evidence="2 3">
    <name type="scientific">Chelatococcus asaccharovorans</name>
    <dbReference type="NCBI Taxonomy" id="28210"/>
    <lineage>
        <taxon>Bacteria</taxon>
        <taxon>Pseudomonadati</taxon>
        <taxon>Pseudomonadota</taxon>
        <taxon>Alphaproteobacteria</taxon>
        <taxon>Hyphomicrobiales</taxon>
        <taxon>Chelatococcaceae</taxon>
        <taxon>Chelatococcus</taxon>
    </lineage>
</organism>
<dbReference type="SUPFAM" id="SSF51230">
    <property type="entry name" value="Single hybrid motif"/>
    <property type="match status" value="1"/>
</dbReference>
<gene>
    <name evidence="2" type="ORF">C7450_107134</name>
</gene>
<dbReference type="InterPro" id="IPR011053">
    <property type="entry name" value="Single_hybrid_motif"/>
</dbReference>
<proteinExistence type="predicted"/>
<dbReference type="Gene3D" id="2.40.50.100">
    <property type="match status" value="1"/>
</dbReference>
<feature type="domain" description="Lipoyl-binding" evidence="1">
    <location>
        <begin position="74"/>
        <end position="133"/>
    </location>
</feature>
<protein>
    <submittedName>
        <fullName evidence="2">Biotin carboxyl carrier protein</fullName>
    </submittedName>
</protein>
<comment type="caution">
    <text evidence="2">The sequence shown here is derived from an EMBL/GenBank/DDBJ whole genome shotgun (WGS) entry which is preliminary data.</text>
</comment>
<name>A0A2V3U5D1_9HYPH</name>
<dbReference type="InterPro" id="IPR000089">
    <property type="entry name" value="Biotin_lipoyl"/>
</dbReference>
<dbReference type="Pfam" id="PF00364">
    <property type="entry name" value="Biotin_lipoyl"/>
    <property type="match status" value="1"/>
</dbReference>
<evidence type="ECO:0000313" key="2">
    <source>
        <dbReference type="EMBL" id="PXW57096.1"/>
    </source>
</evidence>